<proteinExistence type="predicted"/>
<keyword evidence="1" id="KW-0812">Transmembrane</keyword>
<dbReference type="AlphaFoldDB" id="A0A2T3ASC6"/>
<name>A0A2T3ASC6_AMORE</name>
<gene>
    <name evidence="2" type="ORF">M430DRAFT_184870</name>
</gene>
<organism evidence="2 3">
    <name type="scientific">Amorphotheca resinae ATCC 22711</name>
    <dbReference type="NCBI Taxonomy" id="857342"/>
    <lineage>
        <taxon>Eukaryota</taxon>
        <taxon>Fungi</taxon>
        <taxon>Dikarya</taxon>
        <taxon>Ascomycota</taxon>
        <taxon>Pezizomycotina</taxon>
        <taxon>Leotiomycetes</taxon>
        <taxon>Helotiales</taxon>
        <taxon>Amorphothecaceae</taxon>
        <taxon>Amorphotheca</taxon>
    </lineage>
</organism>
<protein>
    <submittedName>
        <fullName evidence="2">Uncharacterized protein</fullName>
    </submittedName>
</protein>
<dbReference type="Proteomes" id="UP000241818">
    <property type="component" value="Unassembled WGS sequence"/>
</dbReference>
<dbReference type="GeneID" id="36571962"/>
<dbReference type="RefSeq" id="XP_024717564.1">
    <property type="nucleotide sequence ID" value="XM_024863881.1"/>
</dbReference>
<dbReference type="EMBL" id="KZ679017">
    <property type="protein sequence ID" value="PSS09266.1"/>
    <property type="molecule type" value="Genomic_DNA"/>
</dbReference>
<evidence type="ECO:0000313" key="2">
    <source>
        <dbReference type="EMBL" id="PSS09266.1"/>
    </source>
</evidence>
<keyword evidence="1" id="KW-1133">Transmembrane helix</keyword>
<evidence type="ECO:0000313" key="3">
    <source>
        <dbReference type="Proteomes" id="UP000241818"/>
    </source>
</evidence>
<keyword evidence="1" id="KW-0472">Membrane</keyword>
<dbReference type="InParanoid" id="A0A2T3ASC6"/>
<sequence length="82" mass="9847">MFNVHTSFHLSVLAHQINLLSFIPIILLSLSVYLPYLPTYHHIRRRARRRDINQEITNEIHCKLRYAANPRTGRREEYYLGE</sequence>
<accession>A0A2T3ASC6</accession>
<evidence type="ECO:0000256" key="1">
    <source>
        <dbReference type="SAM" id="Phobius"/>
    </source>
</evidence>
<reference evidence="2 3" key="1">
    <citation type="journal article" date="2018" name="New Phytol.">
        <title>Comparative genomics and transcriptomics depict ericoid mycorrhizal fungi as versatile saprotrophs and plant mutualists.</title>
        <authorList>
            <person name="Martino E."/>
            <person name="Morin E."/>
            <person name="Grelet G.A."/>
            <person name="Kuo A."/>
            <person name="Kohler A."/>
            <person name="Daghino S."/>
            <person name="Barry K.W."/>
            <person name="Cichocki N."/>
            <person name="Clum A."/>
            <person name="Dockter R.B."/>
            <person name="Hainaut M."/>
            <person name="Kuo R.C."/>
            <person name="LaButti K."/>
            <person name="Lindahl B.D."/>
            <person name="Lindquist E.A."/>
            <person name="Lipzen A."/>
            <person name="Khouja H.R."/>
            <person name="Magnuson J."/>
            <person name="Murat C."/>
            <person name="Ohm R.A."/>
            <person name="Singer S.W."/>
            <person name="Spatafora J.W."/>
            <person name="Wang M."/>
            <person name="Veneault-Fourrey C."/>
            <person name="Henrissat B."/>
            <person name="Grigoriev I.V."/>
            <person name="Martin F.M."/>
            <person name="Perotto S."/>
        </authorList>
    </citation>
    <scope>NUCLEOTIDE SEQUENCE [LARGE SCALE GENOMIC DNA]</scope>
    <source>
        <strain evidence="2 3">ATCC 22711</strain>
    </source>
</reference>
<feature type="transmembrane region" description="Helical" evidence="1">
    <location>
        <begin position="20"/>
        <end position="40"/>
    </location>
</feature>
<keyword evidence="3" id="KW-1185">Reference proteome</keyword>